<accession>A0A1V4SIG2</accession>
<dbReference type="EMBL" id="MZGX01000022">
    <property type="protein sequence ID" value="OPX43021.1"/>
    <property type="molecule type" value="Genomic_DNA"/>
</dbReference>
<evidence type="ECO:0000256" key="1">
    <source>
        <dbReference type="SAM" id="SignalP"/>
    </source>
</evidence>
<evidence type="ECO:0000313" key="2">
    <source>
        <dbReference type="EMBL" id="OPX43021.1"/>
    </source>
</evidence>
<protein>
    <submittedName>
        <fullName evidence="2">Uncharacterized protein</fullName>
    </submittedName>
</protein>
<dbReference type="RefSeq" id="WP_080065601.1">
    <property type="nucleotide sequence ID" value="NZ_MZGX01000022.1"/>
</dbReference>
<dbReference type="OrthoDB" id="3171015at2"/>
<feature type="chain" id="PRO_5012980114" evidence="1">
    <location>
        <begin position="34"/>
        <end position="1066"/>
    </location>
</feature>
<keyword evidence="3" id="KW-1185">Reference proteome</keyword>
<evidence type="ECO:0000313" key="3">
    <source>
        <dbReference type="Proteomes" id="UP000191554"/>
    </source>
</evidence>
<comment type="caution">
    <text evidence="2">The sequence shown here is derived from an EMBL/GenBank/DDBJ whole genome shotgun (WGS) entry which is preliminary data.</text>
</comment>
<dbReference type="AlphaFoldDB" id="A0A1V4SIG2"/>
<keyword evidence="1" id="KW-0732">Signal</keyword>
<organism evidence="2 3">
    <name type="scientific">Ruminiclostridium hungatei</name>
    <name type="common">Clostridium hungatei</name>
    <dbReference type="NCBI Taxonomy" id="48256"/>
    <lineage>
        <taxon>Bacteria</taxon>
        <taxon>Bacillati</taxon>
        <taxon>Bacillota</taxon>
        <taxon>Clostridia</taxon>
        <taxon>Eubacteriales</taxon>
        <taxon>Oscillospiraceae</taxon>
        <taxon>Ruminiclostridium</taxon>
    </lineage>
</organism>
<name>A0A1V4SIG2_RUMHU</name>
<feature type="signal peptide" evidence="1">
    <location>
        <begin position="1"/>
        <end position="33"/>
    </location>
</feature>
<dbReference type="InterPro" id="IPR013783">
    <property type="entry name" value="Ig-like_fold"/>
</dbReference>
<gene>
    <name evidence="2" type="ORF">CLHUN_31650</name>
</gene>
<dbReference type="STRING" id="48256.CLHUN_31650"/>
<sequence>MYTQTRKGKVGCMLLAVMLLATMLVPSFGTVTAVESSAGTEPVRILEIQPTTSYDITATMETSLETYFQRPVEIIRMPMPLIISKAEEINGAYDIVYIGNNISTSDPYNKYYQQNVYKRFGPSVSGNCNVATSVTGNKEFYNGNDISDIAANKIKSFIKSGQLMVFDSGVFASGMETTKLYKNFNSYRNNSSYTNVKAGTTANLLNNLKKYKESGIHVRPMLQLTQRPAEYNGNNIAVNSGLMSFVMNLDNRNSNKSMSVTLYIDSNGDGIFKSDEVSRTYTDVGDVNGYSVNYLFSSKYTGVVPWKIEVTDDSGAKAYQTGFAAFKGEELNIRVLQLLPDNSDNYATLKLSTLSNYQGKNLLQRPGEYKIQITEMKIKDFNDNYGKLVAGKPTILNQNYDMVIFGFDDAYKGDLSGQALKDMEAFADSGQAIMFTHDTIGFTKSNLTTAFKDRLGMNTFATDSSLPSGISVSTGMTRLALLNVNGDSRFPDTVLTKKINESNITKYPFILGDITVSPTHLQYIRLNPEDPDIVTAFTYKNEYRYTHGSRTAKLITPTVNEDKYHEYDGLNDYYTYFKGNLTFSGTGHSPITSGEELEMFVNTILKASKGANHAPSVEILGLNNDEDIANTLGTLNFRLLANDPDNDAISSCKVYIDNDGDGIYEAGEGVATFEGSEAPVIGVEKAVAMVKNVAKSVTRFNIKAVVTDTKGAQGSKEISINHKNTPVLSMSHNTVNALVGDTDNINISVNAQATTYNTTYKDLKLSMQLNSTTFGSITAIGGGSVNNGQYAKDLSAVRFTPTPDTITQNGQVSFVCKAPVTAYTTNAILSYKDAIGAAATINDPISINVKTGNVSAELKDYEGKAFAGQKVTLKRYIKNEATGQFTEDAAFVPRTADTDSTGIAGFSSVPTGYYGVSIVLPEGYKPVNNSNVGQNLTKLGSQQLNYDNNTMVIEFPKLYQPPTLSITGSSLAVIWTKKDLKVSISPEKYRNEKVIWSVNDTKIGEIKPKLVKVGETYQEVPNTAVFSAKKVGKVTITCKAENKDPVGNDIVGTFEINVVQGSIDIN</sequence>
<proteinExistence type="predicted"/>
<dbReference type="Proteomes" id="UP000191554">
    <property type="component" value="Unassembled WGS sequence"/>
</dbReference>
<dbReference type="Gene3D" id="2.60.40.10">
    <property type="entry name" value="Immunoglobulins"/>
    <property type="match status" value="1"/>
</dbReference>
<reference evidence="2 3" key="1">
    <citation type="submission" date="2017-03" db="EMBL/GenBank/DDBJ databases">
        <title>Genome sequence of Clostridium hungatei DSM 14427.</title>
        <authorList>
            <person name="Poehlein A."/>
            <person name="Daniel R."/>
        </authorList>
    </citation>
    <scope>NUCLEOTIDE SEQUENCE [LARGE SCALE GENOMIC DNA]</scope>
    <source>
        <strain evidence="2 3">DSM 14427</strain>
    </source>
</reference>